<evidence type="ECO:0000256" key="3">
    <source>
        <dbReference type="ARBA" id="ARBA00022448"/>
    </source>
</evidence>
<evidence type="ECO:0000256" key="1">
    <source>
        <dbReference type="ARBA" id="ARBA00004651"/>
    </source>
</evidence>
<gene>
    <name evidence="15" type="ORF">SAMN05421720_10257</name>
</gene>
<evidence type="ECO:0000256" key="7">
    <source>
        <dbReference type="ARBA" id="ARBA00022723"/>
    </source>
</evidence>
<dbReference type="InterPro" id="IPR000516">
    <property type="entry name" value="Ni-dep_Hydgase_cyt-B"/>
</dbReference>
<dbReference type="InterPro" id="IPR051542">
    <property type="entry name" value="Hydrogenase_cytochrome"/>
</dbReference>
<proteinExistence type="inferred from homology"/>
<keyword evidence="5" id="KW-0349">Heme</keyword>
<name>A0A1G6YM11_9PROT</name>
<evidence type="ECO:0000256" key="6">
    <source>
        <dbReference type="ARBA" id="ARBA00022692"/>
    </source>
</evidence>
<dbReference type="GO" id="GO:0005886">
    <property type="term" value="C:plasma membrane"/>
    <property type="evidence" value="ECO:0007669"/>
    <property type="project" value="UniProtKB-SubCell"/>
</dbReference>
<evidence type="ECO:0000313" key="16">
    <source>
        <dbReference type="Proteomes" id="UP000199412"/>
    </source>
</evidence>
<evidence type="ECO:0000256" key="10">
    <source>
        <dbReference type="ARBA" id="ARBA00023004"/>
    </source>
</evidence>
<dbReference type="GO" id="GO:0005506">
    <property type="term" value="F:iron ion binding"/>
    <property type="evidence" value="ECO:0007669"/>
    <property type="project" value="InterPro"/>
</dbReference>
<dbReference type="EMBL" id="FNAP01000002">
    <property type="protein sequence ID" value="SDD91331.1"/>
    <property type="molecule type" value="Genomic_DNA"/>
</dbReference>
<evidence type="ECO:0000256" key="9">
    <source>
        <dbReference type="ARBA" id="ARBA00022989"/>
    </source>
</evidence>
<dbReference type="OrthoDB" id="9781740at2"/>
<keyword evidence="11 13" id="KW-0472">Membrane</keyword>
<keyword evidence="3" id="KW-0813">Transport</keyword>
<keyword evidence="4" id="KW-1003">Cell membrane</keyword>
<evidence type="ECO:0000313" key="15">
    <source>
        <dbReference type="EMBL" id="SDD91331.1"/>
    </source>
</evidence>
<keyword evidence="9 13" id="KW-1133">Transmembrane helix</keyword>
<evidence type="ECO:0000256" key="4">
    <source>
        <dbReference type="ARBA" id="ARBA00022475"/>
    </source>
</evidence>
<keyword evidence="16" id="KW-1185">Reference proteome</keyword>
<dbReference type="Gene3D" id="1.20.950.20">
    <property type="entry name" value="Transmembrane di-heme cytochromes, Chain C"/>
    <property type="match status" value="1"/>
</dbReference>
<dbReference type="Pfam" id="PF01292">
    <property type="entry name" value="Ni_hydr_CYTB"/>
    <property type="match status" value="1"/>
</dbReference>
<dbReference type="PANTHER" id="PTHR30485">
    <property type="entry name" value="NI/FE-HYDROGENASE 1 B-TYPE CYTOCHROME SUBUNIT"/>
    <property type="match status" value="1"/>
</dbReference>
<evidence type="ECO:0000256" key="2">
    <source>
        <dbReference type="ARBA" id="ARBA00008622"/>
    </source>
</evidence>
<keyword evidence="8" id="KW-0249">Electron transport</keyword>
<dbReference type="AlphaFoldDB" id="A0A1G6YM11"/>
<evidence type="ECO:0000256" key="12">
    <source>
        <dbReference type="ARBA" id="ARBA00072962"/>
    </source>
</evidence>
<comment type="subcellular location">
    <subcellularLocation>
        <location evidence="1">Cell membrane</location>
        <topology evidence="1">Multi-pass membrane protein</topology>
    </subcellularLocation>
</comment>
<feature type="transmembrane region" description="Helical" evidence="13">
    <location>
        <begin position="203"/>
        <end position="220"/>
    </location>
</feature>
<dbReference type="RefSeq" id="WP_092782338.1">
    <property type="nucleotide sequence ID" value="NZ_FNAP01000002.1"/>
</dbReference>
<keyword evidence="7" id="KW-0479">Metal-binding</keyword>
<evidence type="ECO:0000256" key="5">
    <source>
        <dbReference type="ARBA" id="ARBA00022617"/>
    </source>
</evidence>
<evidence type="ECO:0000259" key="14">
    <source>
        <dbReference type="Pfam" id="PF01292"/>
    </source>
</evidence>
<evidence type="ECO:0000256" key="13">
    <source>
        <dbReference type="SAM" id="Phobius"/>
    </source>
</evidence>
<dbReference type="GO" id="GO:0022904">
    <property type="term" value="P:respiratory electron transport chain"/>
    <property type="evidence" value="ECO:0007669"/>
    <property type="project" value="InterPro"/>
</dbReference>
<dbReference type="FunFam" id="1.20.950.20:FF:000003">
    <property type="entry name" value="Ni/Fe-hydrogenase 1 b-type cytochrome subunit"/>
    <property type="match status" value="1"/>
</dbReference>
<dbReference type="PANTHER" id="PTHR30485:SF0">
    <property type="entry name" value="NI_FE-HYDROGENASE 1 B-TYPE CYTOCHROME SUBUNIT-RELATED"/>
    <property type="match status" value="1"/>
</dbReference>
<evidence type="ECO:0000256" key="11">
    <source>
        <dbReference type="ARBA" id="ARBA00023136"/>
    </source>
</evidence>
<dbReference type="GO" id="GO:0020037">
    <property type="term" value="F:heme binding"/>
    <property type="evidence" value="ECO:0007669"/>
    <property type="project" value="TreeGrafter"/>
</dbReference>
<reference evidence="15 16" key="1">
    <citation type="submission" date="2016-10" db="EMBL/GenBank/DDBJ databases">
        <authorList>
            <person name="de Groot N.N."/>
        </authorList>
    </citation>
    <scope>NUCLEOTIDE SEQUENCE [LARGE SCALE GENOMIC DNA]</scope>
    <source>
        <strain evidence="15 16">ATCC 700224</strain>
    </source>
</reference>
<dbReference type="SUPFAM" id="SSF81342">
    <property type="entry name" value="Transmembrane di-heme cytochromes"/>
    <property type="match status" value="1"/>
</dbReference>
<protein>
    <recommendedName>
        <fullName evidence="12">Probable Ni/Fe-hydrogenase B-type cytochrome subunit</fullName>
    </recommendedName>
</protein>
<dbReference type="STRING" id="69960.SAMN05421720_10257"/>
<feature type="transmembrane region" description="Helical" evidence="13">
    <location>
        <begin position="79"/>
        <end position="99"/>
    </location>
</feature>
<comment type="similarity">
    <text evidence="2">Belongs to the HupC/HyaC/HydC family.</text>
</comment>
<keyword evidence="10" id="KW-0408">Iron</keyword>
<dbReference type="NCBIfam" id="TIGR02125">
    <property type="entry name" value="CytB-hydogenase"/>
    <property type="match status" value="1"/>
</dbReference>
<feature type="transmembrane region" description="Helical" evidence="13">
    <location>
        <begin position="38"/>
        <end position="58"/>
    </location>
</feature>
<dbReference type="InterPro" id="IPR011577">
    <property type="entry name" value="Cyt_b561_bac/Ni-Hgenase"/>
</dbReference>
<organism evidence="15 16">
    <name type="scientific">Rhodospira trueperi</name>
    <dbReference type="NCBI Taxonomy" id="69960"/>
    <lineage>
        <taxon>Bacteria</taxon>
        <taxon>Pseudomonadati</taxon>
        <taxon>Pseudomonadota</taxon>
        <taxon>Alphaproteobacteria</taxon>
        <taxon>Rhodospirillales</taxon>
        <taxon>Rhodospirillaceae</taxon>
        <taxon>Rhodospira</taxon>
    </lineage>
</organism>
<dbReference type="GO" id="GO:0009055">
    <property type="term" value="F:electron transfer activity"/>
    <property type="evidence" value="ECO:0007669"/>
    <property type="project" value="InterPro"/>
</dbReference>
<keyword evidence="6 13" id="KW-0812">Transmembrane</keyword>
<dbReference type="InterPro" id="IPR016174">
    <property type="entry name" value="Di-haem_cyt_TM"/>
</dbReference>
<dbReference type="Proteomes" id="UP000199412">
    <property type="component" value="Unassembled WGS sequence"/>
</dbReference>
<accession>A0A1G6YM11</accession>
<feature type="transmembrane region" description="Helical" evidence="13">
    <location>
        <begin position="149"/>
        <end position="171"/>
    </location>
</feature>
<evidence type="ECO:0000256" key="8">
    <source>
        <dbReference type="ARBA" id="ARBA00022982"/>
    </source>
</evidence>
<dbReference type="PRINTS" id="PR00161">
    <property type="entry name" value="NIHGNASECYTB"/>
</dbReference>
<feature type="domain" description="Cytochrome b561 bacterial/Ni-hydrogenase" evidence="14">
    <location>
        <begin position="31"/>
        <end position="237"/>
    </location>
</feature>
<sequence>MTPPPPGSEVHAADVTAGDASTSIERTSILVYEGPVRAWHWITALAITTLAVTGYLIANPLPSVTGEASDWYVMGNIRFIHFAAGYVLAIGWLVRIYWAFVGNHHSRQLFKFPFWKKEYWDGVAWEASWYFFYRRWPKKYVGHNPLAQFVMFFVFTLGMFFMIITGFALYAEGTGLDSWQYALFGWVFDIFPNSQAVHTWHHLGMWVFVCYIIIHIYAAVREDIMSRQSMISTMISGERMFKDNRDD</sequence>